<comment type="caution">
    <text evidence="2">The sequence shown here is derived from an EMBL/GenBank/DDBJ whole genome shotgun (WGS) entry which is preliminary data.</text>
</comment>
<dbReference type="AlphaFoldDB" id="A0A177B1H4"/>
<evidence type="ECO:0000313" key="3">
    <source>
        <dbReference type="Proteomes" id="UP000078046"/>
    </source>
</evidence>
<dbReference type="Proteomes" id="UP000078046">
    <property type="component" value="Unassembled WGS sequence"/>
</dbReference>
<dbReference type="EMBL" id="LWCA01000646">
    <property type="protein sequence ID" value="OAF67493.1"/>
    <property type="molecule type" value="Genomic_DNA"/>
</dbReference>
<accession>A0A177B1H4</accession>
<evidence type="ECO:0000256" key="1">
    <source>
        <dbReference type="SAM" id="Coils"/>
    </source>
</evidence>
<gene>
    <name evidence="2" type="ORF">A3Q56_04762</name>
</gene>
<feature type="coiled-coil region" evidence="1">
    <location>
        <begin position="187"/>
        <end position="221"/>
    </location>
</feature>
<evidence type="ECO:0000313" key="2">
    <source>
        <dbReference type="EMBL" id="OAF67493.1"/>
    </source>
</evidence>
<keyword evidence="1" id="KW-0175">Coiled coil</keyword>
<protein>
    <submittedName>
        <fullName evidence="2">Uncharacterized protein</fullName>
    </submittedName>
</protein>
<keyword evidence="3" id="KW-1185">Reference proteome</keyword>
<organism evidence="2 3">
    <name type="scientific">Intoshia linei</name>
    <dbReference type="NCBI Taxonomy" id="1819745"/>
    <lineage>
        <taxon>Eukaryota</taxon>
        <taxon>Metazoa</taxon>
        <taxon>Spiralia</taxon>
        <taxon>Lophotrochozoa</taxon>
        <taxon>Mesozoa</taxon>
        <taxon>Orthonectida</taxon>
        <taxon>Rhopaluridae</taxon>
        <taxon>Intoshia</taxon>
    </lineage>
</organism>
<sequence>MDSMRDGSENEGSSSLVFSEIYKNEDLSEYVSLFAKKENTLRENFNKIYETDTNHLQEIIYKLKETVQKQSQQIVEDNIKLSSLTKLQYENTEYIEQLLCLNQKCDFLENQNKQSYNDKIELGSEITSLKNDLIEKQHHNQELTNAIICYKEQINNLVSEIESYAKLKLEQEHNETNKEDHCLKLTLNAYRKENIEMSNKIKDFNQDLNTIRQEKDKIVKDNLRLIRLYTQQNDMIEDLEKLQVETKNDDTYDSNLIEDYSILNYKIYNVNRKWHYHNVTQNVKQTFNFNFSLKINNNCTKLKIPYTTSSKWLSQDYTSENGKGSFLNIKKTERSIWFQMKSGIKY</sequence>
<proteinExistence type="predicted"/>
<name>A0A177B1H4_9BILA</name>
<reference evidence="2 3" key="1">
    <citation type="submission" date="2016-04" db="EMBL/GenBank/DDBJ databases">
        <title>The genome of Intoshia linei affirms orthonectids as highly simplified spiralians.</title>
        <authorList>
            <person name="Mikhailov K.V."/>
            <person name="Slusarev G.S."/>
            <person name="Nikitin M.A."/>
            <person name="Logacheva M.D."/>
            <person name="Penin A."/>
            <person name="Aleoshin V."/>
            <person name="Panchin Y.V."/>
        </authorList>
    </citation>
    <scope>NUCLEOTIDE SEQUENCE [LARGE SCALE GENOMIC DNA]</scope>
    <source>
        <strain evidence="2">Intl2013</strain>
        <tissue evidence="2">Whole animal</tissue>
    </source>
</reference>